<keyword evidence="3" id="KW-1185">Reference proteome</keyword>
<reference evidence="2" key="1">
    <citation type="journal article" date="2020" name="Phytopathology">
        <title>Genome Sequence Resources of Colletotrichum truncatum, C. plurivorum, C. musicola, and C. sojae: Four Species Pathogenic to Soybean (Glycine max).</title>
        <authorList>
            <person name="Rogerio F."/>
            <person name="Boufleur T.R."/>
            <person name="Ciampi-Guillardi M."/>
            <person name="Sukno S.A."/>
            <person name="Thon M.R."/>
            <person name="Massola Junior N.S."/>
            <person name="Baroncelli R."/>
        </authorList>
    </citation>
    <scope>NUCLEOTIDE SEQUENCE</scope>
    <source>
        <strain evidence="2">LFN0074</strain>
    </source>
</reference>
<organism evidence="2 3">
    <name type="scientific">Colletotrichum musicola</name>
    <dbReference type="NCBI Taxonomy" id="2175873"/>
    <lineage>
        <taxon>Eukaryota</taxon>
        <taxon>Fungi</taxon>
        <taxon>Dikarya</taxon>
        <taxon>Ascomycota</taxon>
        <taxon>Pezizomycotina</taxon>
        <taxon>Sordariomycetes</taxon>
        <taxon>Hypocreomycetidae</taxon>
        <taxon>Glomerellales</taxon>
        <taxon>Glomerellaceae</taxon>
        <taxon>Colletotrichum</taxon>
        <taxon>Colletotrichum orchidearum species complex</taxon>
    </lineage>
</organism>
<protein>
    <submittedName>
        <fullName evidence="2">Uncharacterized protein</fullName>
    </submittedName>
</protein>
<dbReference type="AlphaFoldDB" id="A0A8H6KGJ7"/>
<sequence>MTRSTRPGGRPEELSPTKGPASRAPGGAPTNGQSPATPQSPAASFGEAAPSDGHGAFRGSLVPLRRRKACQLVVPRPSPGPDRTGTAVSAERTFQNGHRRWRRRSWAS</sequence>
<evidence type="ECO:0000313" key="3">
    <source>
        <dbReference type="Proteomes" id="UP000639643"/>
    </source>
</evidence>
<name>A0A8H6KGJ7_9PEZI</name>
<dbReference type="EMBL" id="WIGM01000274">
    <property type="protein sequence ID" value="KAF6830920.1"/>
    <property type="molecule type" value="Genomic_DNA"/>
</dbReference>
<gene>
    <name evidence="2" type="ORF">CMUS01_07549</name>
</gene>
<dbReference type="Proteomes" id="UP000639643">
    <property type="component" value="Unassembled WGS sequence"/>
</dbReference>
<evidence type="ECO:0000313" key="2">
    <source>
        <dbReference type="EMBL" id="KAF6830920.1"/>
    </source>
</evidence>
<proteinExistence type="predicted"/>
<feature type="compositionally biased region" description="Basic residues" evidence="1">
    <location>
        <begin position="97"/>
        <end position="108"/>
    </location>
</feature>
<feature type="region of interest" description="Disordered" evidence="1">
    <location>
        <begin position="1"/>
        <end position="108"/>
    </location>
</feature>
<feature type="compositionally biased region" description="Polar residues" evidence="1">
    <location>
        <begin position="30"/>
        <end position="42"/>
    </location>
</feature>
<evidence type="ECO:0000256" key="1">
    <source>
        <dbReference type="SAM" id="MobiDB-lite"/>
    </source>
</evidence>
<accession>A0A8H6KGJ7</accession>
<comment type="caution">
    <text evidence="2">The sequence shown here is derived from an EMBL/GenBank/DDBJ whole genome shotgun (WGS) entry which is preliminary data.</text>
</comment>